<evidence type="ECO:0000313" key="1">
    <source>
        <dbReference type="EMBL" id="SPD28415.1"/>
    </source>
</evidence>
<dbReference type="AlphaFoldDB" id="A0A2N9IVM2"/>
<dbReference type="EMBL" id="OIVN01006230">
    <property type="protein sequence ID" value="SPD28415.1"/>
    <property type="molecule type" value="Genomic_DNA"/>
</dbReference>
<evidence type="ECO:0008006" key="2">
    <source>
        <dbReference type="Google" id="ProtNLM"/>
    </source>
</evidence>
<name>A0A2N9IVM2_FAGSY</name>
<proteinExistence type="predicted"/>
<sequence length="283" mass="33230">MSNYFAHRAGLRLVKWEIIGCMTILLHLLLFHGEPQPRVSSGIPQCLVVAQLLRQDKMGWDKDKLKMLFDEDSVSAILNIPQWSKNKKDRWIWLRTSTGELSVSSAYKEIRKREESSQSNPEIGKIWKTSVHERLKMHLWRIASNLLPTKALWYYTEWCIRVDMFQFNDITQVIELLISPPATWNFSKEDSVKLLLTGAIIMDLIWRTRNMVVHDQFKVNMSQLVVELRSRSREHWNSRNTMPDPPMKEQSVKWEVPEQGWYKVNCDAAIGRKFSSIAVVMRD</sequence>
<accession>A0A2N9IVM2</accession>
<organism evidence="1">
    <name type="scientific">Fagus sylvatica</name>
    <name type="common">Beechnut</name>
    <dbReference type="NCBI Taxonomy" id="28930"/>
    <lineage>
        <taxon>Eukaryota</taxon>
        <taxon>Viridiplantae</taxon>
        <taxon>Streptophyta</taxon>
        <taxon>Embryophyta</taxon>
        <taxon>Tracheophyta</taxon>
        <taxon>Spermatophyta</taxon>
        <taxon>Magnoliopsida</taxon>
        <taxon>eudicotyledons</taxon>
        <taxon>Gunneridae</taxon>
        <taxon>Pentapetalae</taxon>
        <taxon>rosids</taxon>
        <taxon>fabids</taxon>
        <taxon>Fagales</taxon>
        <taxon>Fagaceae</taxon>
        <taxon>Fagus</taxon>
    </lineage>
</organism>
<reference evidence="1" key="1">
    <citation type="submission" date="2018-02" db="EMBL/GenBank/DDBJ databases">
        <authorList>
            <person name="Cohen D.B."/>
            <person name="Kent A.D."/>
        </authorList>
    </citation>
    <scope>NUCLEOTIDE SEQUENCE</scope>
</reference>
<gene>
    <name evidence="1" type="ORF">FSB_LOCUS56297</name>
</gene>
<protein>
    <recommendedName>
        <fullName evidence="2">Reverse transcriptase zinc-binding domain-containing protein</fullName>
    </recommendedName>
</protein>